<sequence length="103" mass="11920">MLLHVTNRCKIIILPSRNCLVCYYTSTNNCANLQQMHVQTNHYSSPSLKHERMHFHNSYFYEVRSLASSSTPNLEDLTPKLEGSTHNLLDRVLSEVYPLTRPV</sequence>
<dbReference type="EMBL" id="JAODUO010000283">
    <property type="protein sequence ID" value="KAK2184106.1"/>
    <property type="molecule type" value="Genomic_DNA"/>
</dbReference>
<evidence type="ECO:0000313" key="2">
    <source>
        <dbReference type="Proteomes" id="UP001209878"/>
    </source>
</evidence>
<name>A0AAD9NX51_RIDPI</name>
<accession>A0AAD9NX51</accession>
<comment type="caution">
    <text evidence="1">The sequence shown here is derived from an EMBL/GenBank/DDBJ whole genome shotgun (WGS) entry which is preliminary data.</text>
</comment>
<protein>
    <submittedName>
        <fullName evidence="1">Uncharacterized protein</fullName>
    </submittedName>
</protein>
<evidence type="ECO:0000313" key="1">
    <source>
        <dbReference type="EMBL" id="KAK2184106.1"/>
    </source>
</evidence>
<dbReference type="AlphaFoldDB" id="A0AAD9NX51"/>
<reference evidence="1" key="1">
    <citation type="journal article" date="2023" name="Mol. Biol. Evol.">
        <title>Third-Generation Sequencing Reveals the Adaptive Role of the Epigenome in Three Deep-Sea Polychaetes.</title>
        <authorList>
            <person name="Perez M."/>
            <person name="Aroh O."/>
            <person name="Sun Y."/>
            <person name="Lan Y."/>
            <person name="Juniper S.K."/>
            <person name="Young C.R."/>
            <person name="Angers B."/>
            <person name="Qian P.Y."/>
        </authorList>
    </citation>
    <scope>NUCLEOTIDE SEQUENCE</scope>
    <source>
        <strain evidence="1">R07B-5</strain>
    </source>
</reference>
<proteinExistence type="predicted"/>
<gene>
    <name evidence="1" type="ORF">NP493_283g06015</name>
</gene>
<organism evidence="1 2">
    <name type="scientific">Ridgeia piscesae</name>
    <name type="common">Tubeworm</name>
    <dbReference type="NCBI Taxonomy" id="27915"/>
    <lineage>
        <taxon>Eukaryota</taxon>
        <taxon>Metazoa</taxon>
        <taxon>Spiralia</taxon>
        <taxon>Lophotrochozoa</taxon>
        <taxon>Annelida</taxon>
        <taxon>Polychaeta</taxon>
        <taxon>Sedentaria</taxon>
        <taxon>Canalipalpata</taxon>
        <taxon>Sabellida</taxon>
        <taxon>Siboglinidae</taxon>
        <taxon>Ridgeia</taxon>
    </lineage>
</organism>
<keyword evidence="2" id="KW-1185">Reference proteome</keyword>
<dbReference type="Proteomes" id="UP001209878">
    <property type="component" value="Unassembled WGS sequence"/>
</dbReference>